<proteinExistence type="predicted"/>
<gene>
    <name evidence="8" type="ORF">DVH24_030619</name>
</gene>
<dbReference type="PANTHER" id="PTHR32009:SF39">
    <property type="entry name" value="TIR DOMAIN-CONTAINING PROTEIN"/>
    <property type="match status" value="1"/>
</dbReference>
<dbReference type="Pfam" id="PF01582">
    <property type="entry name" value="TIR"/>
    <property type="match status" value="1"/>
</dbReference>
<name>A0A498JW49_MALDO</name>
<dbReference type="Proteomes" id="UP000290289">
    <property type="component" value="Chromosome 5"/>
</dbReference>
<comment type="catalytic activity">
    <reaction evidence="6">
        <text>NAD(+) + H2O = ADP-D-ribose + nicotinamide + H(+)</text>
        <dbReference type="Rhea" id="RHEA:16301"/>
        <dbReference type="ChEBI" id="CHEBI:15377"/>
        <dbReference type="ChEBI" id="CHEBI:15378"/>
        <dbReference type="ChEBI" id="CHEBI:17154"/>
        <dbReference type="ChEBI" id="CHEBI:57540"/>
        <dbReference type="ChEBI" id="CHEBI:57967"/>
        <dbReference type="EC" id="3.2.2.6"/>
    </reaction>
    <physiologicalReaction direction="left-to-right" evidence="6">
        <dbReference type="Rhea" id="RHEA:16302"/>
    </physiologicalReaction>
</comment>
<accession>A0A498JW49</accession>
<dbReference type="PANTHER" id="PTHR32009">
    <property type="entry name" value="TMV RESISTANCE PROTEIN N-LIKE"/>
    <property type="match status" value="1"/>
</dbReference>
<dbReference type="InterPro" id="IPR045344">
    <property type="entry name" value="C-JID"/>
</dbReference>
<dbReference type="EMBL" id="RDQH01000331">
    <property type="protein sequence ID" value="RXI00129.1"/>
    <property type="molecule type" value="Genomic_DNA"/>
</dbReference>
<dbReference type="GO" id="GO:0007165">
    <property type="term" value="P:signal transduction"/>
    <property type="evidence" value="ECO:0007669"/>
    <property type="project" value="InterPro"/>
</dbReference>
<dbReference type="PROSITE" id="PS50104">
    <property type="entry name" value="TIR"/>
    <property type="match status" value="1"/>
</dbReference>
<dbReference type="GO" id="GO:0061809">
    <property type="term" value="F:NAD+ nucleosidase activity, cyclic ADP-ribose generating"/>
    <property type="evidence" value="ECO:0007669"/>
    <property type="project" value="UniProtKB-EC"/>
</dbReference>
<evidence type="ECO:0000259" key="7">
    <source>
        <dbReference type="PROSITE" id="PS50104"/>
    </source>
</evidence>
<reference evidence="8 9" key="1">
    <citation type="submission" date="2018-10" db="EMBL/GenBank/DDBJ databases">
        <title>A high-quality apple genome assembly.</title>
        <authorList>
            <person name="Hu J."/>
        </authorList>
    </citation>
    <scope>NUCLEOTIDE SEQUENCE [LARGE SCALE GENOMIC DNA]</scope>
    <source>
        <strain evidence="9">cv. HFTH1</strain>
        <tissue evidence="8">Young leaf</tissue>
    </source>
</reference>
<dbReference type="EC" id="3.2.2.6" evidence="1"/>
<keyword evidence="3" id="KW-0677">Repeat</keyword>
<keyword evidence="5" id="KW-0520">NAD</keyword>
<dbReference type="AlphaFoldDB" id="A0A498JW49"/>
<dbReference type="SMART" id="SM00255">
    <property type="entry name" value="TIR"/>
    <property type="match status" value="1"/>
</dbReference>
<dbReference type="Pfam" id="PF20160">
    <property type="entry name" value="C-JID"/>
    <property type="match status" value="1"/>
</dbReference>
<keyword evidence="4" id="KW-0378">Hydrolase</keyword>
<evidence type="ECO:0000256" key="4">
    <source>
        <dbReference type="ARBA" id="ARBA00022801"/>
    </source>
</evidence>
<evidence type="ECO:0000256" key="2">
    <source>
        <dbReference type="ARBA" id="ARBA00022614"/>
    </source>
</evidence>
<protein>
    <recommendedName>
        <fullName evidence="1">ADP-ribosyl cyclase/cyclic ADP-ribose hydrolase</fullName>
        <ecNumber evidence="1">3.2.2.6</ecNumber>
    </recommendedName>
</protein>
<evidence type="ECO:0000256" key="3">
    <source>
        <dbReference type="ARBA" id="ARBA00022737"/>
    </source>
</evidence>
<comment type="caution">
    <text evidence="8">The sequence shown here is derived from an EMBL/GenBank/DDBJ whole genome shotgun (WGS) entry which is preliminary data.</text>
</comment>
<feature type="domain" description="TIR" evidence="7">
    <location>
        <begin position="12"/>
        <end position="173"/>
    </location>
</feature>
<evidence type="ECO:0000256" key="6">
    <source>
        <dbReference type="ARBA" id="ARBA00047304"/>
    </source>
</evidence>
<keyword evidence="9" id="KW-1185">Reference proteome</keyword>
<evidence type="ECO:0000313" key="8">
    <source>
        <dbReference type="EMBL" id="RXI00129.1"/>
    </source>
</evidence>
<sequence>MALASAPAVFPWKYHVFLSFRGEDTRRGFTDHLYKQLEGRGIKTFRDEPELERGTEINPELMRAIDQSRSAIIVLSTNFASSSWCLRELTHIVRCMKEKKRIFPIFYGVDPSDVRHQRGSFGKAIAEHEVNYREHMEEVNEWRKSLKRVANLAGWNSKDYRSSKFWLTSVNCFSLAGNQGCNAIMHSMLKRFIQELPHFVEFFSILIPGSEIPEWFNNQSMGDSVIEKLPSHSCNREGMGFALCAIFAAAESISAPTCGRKWLRRHEYLIEFRCSFGSNSTFQDMPQTIGIMVNKVVSDHLWLVFLSWKFLFPSDHQPEKNRWESCWNQIQFHFETECAVGSKTCLKVKKCGVRPLYEQDTEEELNRTTKQYSDRSISLCEDVTNCDFEE</sequence>
<dbReference type="FunFam" id="3.40.50.10140:FF:000007">
    <property type="entry name" value="Disease resistance protein (TIR-NBS-LRR class)"/>
    <property type="match status" value="1"/>
</dbReference>
<organism evidence="8 9">
    <name type="scientific">Malus domestica</name>
    <name type="common">Apple</name>
    <name type="synonym">Pyrus malus</name>
    <dbReference type="NCBI Taxonomy" id="3750"/>
    <lineage>
        <taxon>Eukaryota</taxon>
        <taxon>Viridiplantae</taxon>
        <taxon>Streptophyta</taxon>
        <taxon>Embryophyta</taxon>
        <taxon>Tracheophyta</taxon>
        <taxon>Spermatophyta</taxon>
        <taxon>Magnoliopsida</taxon>
        <taxon>eudicotyledons</taxon>
        <taxon>Gunneridae</taxon>
        <taxon>Pentapetalae</taxon>
        <taxon>rosids</taxon>
        <taxon>fabids</taxon>
        <taxon>Rosales</taxon>
        <taxon>Rosaceae</taxon>
        <taxon>Amygdaloideae</taxon>
        <taxon>Maleae</taxon>
        <taxon>Malus</taxon>
    </lineage>
</organism>
<dbReference type="InterPro" id="IPR035897">
    <property type="entry name" value="Toll_tir_struct_dom_sf"/>
</dbReference>
<dbReference type="SUPFAM" id="SSF52200">
    <property type="entry name" value="Toll/Interleukin receptor TIR domain"/>
    <property type="match status" value="1"/>
</dbReference>
<evidence type="ECO:0000256" key="1">
    <source>
        <dbReference type="ARBA" id="ARBA00011982"/>
    </source>
</evidence>
<keyword evidence="2" id="KW-0433">Leucine-rich repeat</keyword>
<dbReference type="GO" id="GO:0006950">
    <property type="term" value="P:response to stress"/>
    <property type="evidence" value="ECO:0007669"/>
    <property type="project" value="UniProtKB-ARBA"/>
</dbReference>
<dbReference type="Gene3D" id="3.40.50.10140">
    <property type="entry name" value="Toll/interleukin-1 receptor homology (TIR) domain"/>
    <property type="match status" value="1"/>
</dbReference>
<evidence type="ECO:0000313" key="9">
    <source>
        <dbReference type="Proteomes" id="UP000290289"/>
    </source>
</evidence>
<evidence type="ECO:0000256" key="5">
    <source>
        <dbReference type="ARBA" id="ARBA00023027"/>
    </source>
</evidence>
<dbReference type="InterPro" id="IPR000157">
    <property type="entry name" value="TIR_dom"/>
</dbReference>